<dbReference type="KEGG" id="pbap:Pla133_22960"/>
<dbReference type="Pfam" id="PF14238">
    <property type="entry name" value="DUF4340"/>
    <property type="match status" value="1"/>
</dbReference>
<name>A0A518BJS1_9BACT</name>
<evidence type="ECO:0000313" key="2">
    <source>
        <dbReference type="EMBL" id="QDU67218.1"/>
    </source>
</evidence>
<gene>
    <name evidence="2" type="ORF">Pla133_22960</name>
</gene>
<dbReference type="InterPro" id="IPR025641">
    <property type="entry name" value="DUF4340"/>
</dbReference>
<evidence type="ECO:0000313" key="3">
    <source>
        <dbReference type="Proteomes" id="UP000316921"/>
    </source>
</evidence>
<dbReference type="RefSeq" id="WP_145065198.1">
    <property type="nucleotide sequence ID" value="NZ_CP036287.1"/>
</dbReference>
<dbReference type="EMBL" id="CP036287">
    <property type="protein sequence ID" value="QDU67218.1"/>
    <property type="molecule type" value="Genomic_DNA"/>
</dbReference>
<dbReference type="AlphaFoldDB" id="A0A518BJS1"/>
<evidence type="ECO:0000259" key="1">
    <source>
        <dbReference type="Pfam" id="PF14238"/>
    </source>
</evidence>
<feature type="domain" description="DUF4340" evidence="1">
    <location>
        <begin position="233"/>
        <end position="411"/>
    </location>
</feature>
<protein>
    <recommendedName>
        <fullName evidence="1">DUF4340 domain-containing protein</fullName>
    </recommendedName>
</protein>
<accession>A0A518BJS1</accession>
<keyword evidence="3" id="KW-1185">Reference proteome</keyword>
<reference evidence="2 3" key="1">
    <citation type="submission" date="2019-02" db="EMBL/GenBank/DDBJ databases">
        <title>Deep-cultivation of Planctomycetes and their phenomic and genomic characterization uncovers novel biology.</title>
        <authorList>
            <person name="Wiegand S."/>
            <person name="Jogler M."/>
            <person name="Boedeker C."/>
            <person name="Pinto D."/>
            <person name="Vollmers J."/>
            <person name="Rivas-Marin E."/>
            <person name="Kohn T."/>
            <person name="Peeters S.H."/>
            <person name="Heuer A."/>
            <person name="Rast P."/>
            <person name="Oberbeckmann S."/>
            <person name="Bunk B."/>
            <person name="Jeske O."/>
            <person name="Meyerdierks A."/>
            <person name="Storesund J.E."/>
            <person name="Kallscheuer N."/>
            <person name="Luecker S."/>
            <person name="Lage O.M."/>
            <person name="Pohl T."/>
            <person name="Merkel B.J."/>
            <person name="Hornburger P."/>
            <person name="Mueller R.-W."/>
            <person name="Bruemmer F."/>
            <person name="Labrenz M."/>
            <person name="Spormann A.M."/>
            <person name="Op den Camp H."/>
            <person name="Overmann J."/>
            <person name="Amann R."/>
            <person name="Jetten M.S.M."/>
            <person name="Mascher T."/>
            <person name="Medema M.H."/>
            <person name="Devos D.P."/>
            <person name="Kaster A.-K."/>
            <person name="Ovreas L."/>
            <person name="Rohde M."/>
            <person name="Galperin M.Y."/>
            <person name="Jogler C."/>
        </authorList>
    </citation>
    <scope>NUCLEOTIDE SEQUENCE [LARGE SCALE GENOMIC DNA]</scope>
    <source>
        <strain evidence="2 3">Pla133</strain>
    </source>
</reference>
<sequence>MHLRTTLALLLVVLALGALAWWGGDGQETDPIAQLDRPLFSGLESSRVVGLRVDFTDRELTLELERGPSGSWSLIAPVSFAADPGPVKHLLDLVTRSRAELAPLMTPDAVGLDPGVVEIEVIESLADGSTRSRSIQLGETDFDGAQVFATIRAGGADDELADAVYRVPRALLTAVDLPLVEWRERRLLQASSRDVIVFRRRGSLPEMDGSFDPAFAGELDLDFELAANQFYATAPYRARLHPSAVEPLRLAIAGARARRFLADDTSDLRPFGLEPPAFTIEVELRDGVRQRVLFGVMPDPGADPADRRWTALVEGRPVVYELNPVDVRILSAPVDQLLDYDVINVLATGVFGLELRVDGAEVGLERDNLGWTVADSAATGDEPRRADEGAVADLLGEVLSAEVAAFLTEPEQREQPVTGRVSVRLEGGEEIGADVGPRIEYRGLEGRLVRRDGEDLWGLVTVDLDGLATTDQSSLLSAYVFRLDELNQATIELAGDERSATWRRDPQQGLWSRAGASGEDREFALQVESILAPRVRRWLEVDSGAVMESALSVEIVDRAGRSQTYELGRMAVGGESLSVVRAGVRTGEIAPRLTETLVDLLAR</sequence>
<proteinExistence type="predicted"/>
<organism evidence="2 3">
    <name type="scientific">Engelhardtia mirabilis</name>
    <dbReference type="NCBI Taxonomy" id="2528011"/>
    <lineage>
        <taxon>Bacteria</taxon>
        <taxon>Pseudomonadati</taxon>
        <taxon>Planctomycetota</taxon>
        <taxon>Planctomycetia</taxon>
        <taxon>Planctomycetia incertae sedis</taxon>
        <taxon>Engelhardtia</taxon>
    </lineage>
</organism>
<dbReference type="Proteomes" id="UP000316921">
    <property type="component" value="Chromosome"/>
</dbReference>